<keyword evidence="6 8" id="KW-1133">Transmembrane helix</keyword>
<dbReference type="GO" id="GO:0005886">
    <property type="term" value="C:plasma membrane"/>
    <property type="evidence" value="ECO:0007669"/>
    <property type="project" value="UniProtKB-SubCell"/>
</dbReference>
<feature type="transmembrane region" description="Helical" evidence="8">
    <location>
        <begin position="401"/>
        <end position="423"/>
    </location>
</feature>
<keyword evidence="3" id="KW-0813">Transport</keyword>
<evidence type="ECO:0000256" key="4">
    <source>
        <dbReference type="ARBA" id="ARBA00022475"/>
    </source>
</evidence>
<comment type="similarity">
    <text evidence="2">Belongs to the amino acid-polyamine-organocation (APC) superfamily. L-type amino acid transporter (LAT) (TC 2.A.3.8) family.</text>
</comment>
<keyword evidence="7 8" id="KW-0472">Membrane</keyword>
<feature type="transmembrane region" description="Helical" evidence="8">
    <location>
        <begin position="289"/>
        <end position="315"/>
    </location>
</feature>
<evidence type="ECO:0000313" key="9">
    <source>
        <dbReference type="EMBL" id="CAL5131353.1"/>
    </source>
</evidence>
<accession>A0AAV2T7R8</accession>
<evidence type="ECO:0000256" key="3">
    <source>
        <dbReference type="ARBA" id="ARBA00022448"/>
    </source>
</evidence>
<organism evidence="9 10">
    <name type="scientific">Calicophoron daubneyi</name>
    <name type="common">Rumen fluke</name>
    <name type="synonym">Paramphistomum daubneyi</name>
    <dbReference type="NCBI Taxonomy" id="300641"/>
    <lineage>
        <taxon>Eukaryota</taxon>
        <taxon>Metazoa</taxon>
        <taxon>Spiralia</taxon>
        <taxon>Lophotrochozoa</taxon>
        <taxon>Platyhelminthes</taxon>
        <taxon>Trematoda</taxon>
        <taxon>Digenea</taxon>
        <taxon>Plagiorchiida</taxon>
        <taxon>Pronocephalata</taxon>
        <taxon>Paramphistomoidea</taxon>
        <taxon>Paramphistomidae</taxon>
        <taxon>Calicophoron</taxon>
    </lineage>
</organism>
<evidence type="ECO:0000256" key="8">
    <source>
        <dbReference type="SAM" id="Phobius"/>
    </source>
</evidence>
<feature type="transmembrane region" description="Helical" evidence="8">
    <location>
        <begin position="366"/>
        <end position="389"/>
    </location>
</feature>
<keyword evidence="5 8" id="KW-0812">Transmembrane</keyword>
<keyword evidence="4" id="KW-1003">Cell membrane</keyword>
<dbReference type="Pfam" id="PF13520">
    <property type="entry name" value="AA_permease_2"/>
    <property type="match status" value="1"/>
</dbReference>
<dbReference type="PANTHER" id="PTHR11785:SF528">
    <property type="entry name" value="AMINO ACID TRANSPORTER PROTEIN JHI-21"/>
    <property type="match status" value="1"/>
</dbReference>
<evidence type="ECO:0000256" key="2">
    <source>
        <dbReference type="ARBA" id="ARBA00007040"/>
    </source>
</evidence>
<reference evidence="9" key="1">
    <citation type="submission" date="2024-06" db="EMBL/GenBank/DDBJ databases">
        <authorList>
            <person name="Liu X."/>
            <person name="Lenzi L."/>
            <person name="Haldenby T S."/>
            <person name="Uol C."/>
        </authorList>
    </citation>
    <scope>NUCLEOTIDE SEQUENCE</scope>
</reference>
<gene>
    <name evidence="9" type="ORF">CDAUBV1_LOCUS3775</name>
</gene>
<comment type="caution">
    <text evidence="9">The sequence shown here is derived from an EMBL/GenBank/DDBJ whole genome shotgun (WGS) entry which is preliminary data.</text>
</comment>
<feature type="transmembrane region" description="Helical" evidence="8">
    <location>
        <begin position="140"/>
        <end position="158"/>
    </location>
</feature>
<dbReference type="InterPro" id="IPR002293">
    <property type="entry name" value="AA/rel_permease1"/>
</dbReference>
<comment type="subcellular location">
    <subcellularLocation>
        <location evidence="1">Cell membrane</location>
        <topology evidence="1">Multi-pass membrane protein</topology>
    </subcellularLocation>
</comment>
<sequence length="477" mass="52326">MSEKRASVDSGSKVVLKRELSLVNGVTMVVGIIIGSGIFITPKSVLEYSGSSVGISLVIWIVCGLISLIGALCYAELGTTITRSGGDYAYIKEAFGDLPAFLQLWVNLVIIRPTTQAIVALTFAYYALQPIFPTCPPPEIAAQLLAVACICLLTWVNIMRVRWAARIQDLFTAAKLLALATIIVTGLVLICMGKTENFEEAFATSKPVTTEDVSLALYSGLFAYVGWNFLNMVTEELENPSKNLPRAIYLSVTIVTVVYTLTNLAYFTVLRPYEIILSNAVAVTFAERIYGMFAWIIPVFVSLSCFGGVNGLLFTSCRLNFVAAREGQLPPLLAMIHVKRLTPVPAILTTSILSLIMLLLPDMYLLINYVSFVQWLSVGASILGMMTLHRSQPNLPRPIRLPLVIPISFLLVCAFLIIVPTIAKPTEMLIGLGIVLSGIPVYLVTVKWKRKPVSFTKFYDSLTRSSQRLMFVVGSDQ</sequence>
<protein>
    <submittedName>
        <fullName evidence="9">Uncharacterized protein</fullName>
    </submittedName>
</protein>
<proteinExistence type="inferred from homology"/>
<evidence type="ECO:0000256" key="5">
    <source>
        <dbReference type="ARBA" id="ARBA00022692"/>
    </source>
</evidence>
<feature type="transmembrane region" description="Helical" evidence="8">
    <location>
        <begin position="170"/>
        <end position="195"/>
    </location>
</feature>
<dbReference type="InterPro" id="IPR050598">
    <property type="entry name" value="AminoAcid_Transporter"/>
</dbReference>
<feature type="transmembrane region" description="Helical" evidence="8">
    <location>
        <begin position="215"/>
        <end position="234"/>
    </location>
</feature>
<dbReference type="FunFam" id="1.20.1740.10:FF:000003">
    <property type="entry name" value="Y+L amino acid transporter 1 isoform X1"/>
    <property type="match status" value="1"/>
</dbReference>
<evidence type="ECO:0000256" key="1">
    <source>
        <dbReference type="ARBA" id="ARBA00004651"/>
    </source>
</evidence>
<feature type="transmembrane region" description="Helical" evidence="8">
    <location>
        <begin position="246"/>
        <end position="269"/>
    </location>
</feature>
<feature type="transmembrane region" description="Helical" evidence="8">
    <location>
        <begin position="429"/>
        <end position="448"/>
    </location>
</feature>
<feature type="transmembrane region" description="Helical" evidence="8">
    <location>
        <begin position="21"/>
        <end position="41"/>
    </location>
</feature>
<dbReference type="AlphaFoldDB" id="A0AAV2T7R8"/>
<dbReference type="PANTHER" id="PTHR11785">
    <property type="entry name" value="AMINO ACID TRANSPORTER"/>
    <property type="match status" value="1"/>
</dbReference>
<dbReference type="Gene3D" id="1.20.1740.10">
    <property type="entry name" value="Amino acid/polyamine transporter I"/>
    <property type="match status" value="1"/>
</dbReference>
<feature type="transmembrane region" description="Helical" evidence="8">
    <location>
        <begin position="341"/>
        <end position="360"/>
    </location>
</feature>
<feature type="transmembrane region" description="Helical" evidence="8">
    <location>
        <begin position="53"/>
        <end position="75"/>
    </location>
</feature>
<dbReference type="PIRSF" id="PIRSF006060">
    <property type="entry name" value="AA_transporter"/>
    <property type="match status" value="1"/>
</dbReference>
<evidence type="ECO:0000313" key="10">
    <source>
        <dbReference type="Proteomes" id="UP001497525"/>
    </source>
</evidence>
<feature type="transmembrane region" description="Helical" evidence="8">
    <location>
        <begin position="104"/>
        <end position="128"/>
    </location>
</feature>
<dbReference type="Proteomes" id="UP001497525">
    <property type="component" value="Unassembled WGS sequence"/>
</dbReference>
<name>A0AAV2T7R8_CALDB</name>
<dbReference type="EMBL" id="CAXLJL010000090">
    <property type="protein sequence ID" value="CAL5131353.1"/>
    <property type="molecule type" value="Genomic_DNA"/>
</dbReference>
<evidence type="ECO:0000256" key="6">
    <source>
        <dbReference type="ARBA" id="ARBA00022989"/>
    </source>
</evidence>
<evidence type="ECO:0000256" key="7">
    <source>
        <dbReference type="ARBA" id="ARBA00023136"/>
    </source>
</evidence>
<dbReference type="GO" id="GO:0015179">
    <property type="term" value="F:L-amino acid transmembrane transporter activity"/>
    <property type="evidence" value="ECO:0007669"/>
    <property type="project" value="TreeGrafter"/>
</dbReference>